<protein>
    <submittedName>
        <fullName evidence="1">Fur family transcriptional regulator</fullName>
    </submittedName>
</protein>
<dbReference type="EMBL" id="PEDL01000006">
    <property type="protein sequence ID" value="PHV70978.1"/>
    <property type="molecule type" value="Genomic_DNA"/>
</dbReference>
<evidence type="ECO:0000313" key="2">
    <source>
        <dbReference type="Proteomes" id="UP000224460"/>
    </source>
</evidence>
<reference evidence="1" key="1">
    <citation type="submission" date="2017-10" db="EMBL/GenBank/DDBJ databases">
        <title>Genome sequence of cellulolytic Lachnospiraceae bacterium XHS1971 isolated from hotspring sediment.</title>
        <authorList>
            <person name="Vasudevan G."/>
            <person name="Joshi A.J."/>
            <person name="Hivarkar S."/>
            <person name="Lanjekar V.B."/>
            <person name="Dhakephalkar P.K."/>
            <person name="Dagar S."/>
        </authorList>
    </citation>
    <scope>NUCLEOTIDE SEQUENCE</scope>
    <source>
        <strain evidence="1">XHS1971</strain>
    </source>
</reference>
<name>A0AC61DDV1_9FIRM</name>
<dbReference type="Proteomes" id="UP000224460">
    <property type="component" value="Unassembled WGS sequence"/>
</dbReference>
<organism evidence="1 2">
    <name type="scientific">Sporanaerobium hydrogeniformans</name>
    <dbReference type="NCBI Taxonomy" id="3072179"/>
    <lineage>
        <taxon>Bacteria</taxon>
        <taxon>Bacillati</taxon>
        <taxon>Bacillota</taxon>
        <taxon>Clostridia</taxon>
        <taxon>Lachnospirales</taxon>
        <taxon>Lachnospiraceae</taxon>
        <taxon>Sporanaerobium</taxon>
    </lineage>
</organism>
<comment type="caution">
    <text evidence="1">The sequence shown here is derived from an EMBL/GenBank/DDBJ whole genome shotgun (WGS) entry which is preliminary data.</text>
</comment>
<sequence length="152" mass="17997">MPVRTVVDIVMLNKKQEELNWRKGFIYEKLRDKGFRLTKQRQLLIDIILKNECVSCKDIYYKASCIDEQIGIATVYRLVNMLEEIEAIDRKNMYKMSEVGQERPEDAYHIILEDDTVYYLSEAKWKEIIKAGLKVWGYPITQPIKRIESKSS</sequence>
<evidence type="ECO:0000313" key="1">
    <source>
        <dbReference type="EMBL" id="PHV70978.1"/>
    </source>
</evidence>
<proteinExistence type="predicted"/>
<gene>
    <name evidence="1" type="ORF">CS063_08140</name>
</gene>
<keyword evidence="2" id="KW-1185">Reference proteome</keyword>
<accession>A0AC61DDV1</accession>